<evidence type="ECO:0000313" key="2">
    <source>
        <dbReference type="EMBL" id="OJT13931.1"/>
    </source>
</evidence>
<name>A0A1M2VWP0_TRAPU</name>
<keyword evidence="4" id="KW-1185">Reference proteome</keyword>
<proteinExistence type="predicted"/>
<gene>
    <name evidence="1" type="ORF">TRAPUB_11439</name>
    <name evidence="3" type="ORF">TRAPUB_9510</name>
    <name evidence="2" type="ORF">TRAPUB_9519</name>
</gene>
<comment type="caution">
    <text evidence="1">The sequence shown here is derived from an EMBL/GenBank/DDBJ whole genome shotgun (WGS) entry which is preliminary data.</text>
</comment>
<dbReference type="EMBL" id="MNAD01000348">
    <property type="protein sequence ID" value="OJT13940.1"/>
    <property type="molecule type" value="Genomic_DNA"/>
</dbReference>
<dbReference type="EMBL" id="MNAD01000349">
    <property type="protein sequence ID" value="OJT13931.1"/>
    <property type="molecule type" value="Genomic_DNA"/>
</dbReference>
<evidence type="ECO:0000313" key="4">
    <source>
        <dbReference type="Proteomes" id="UP000184267"/>
    </source>
</evidence>
<dbReference type="Proteomes" id="UP000184267">
    <property type="component" value="Unassembled WGS sequence"/>
</dbReference>
<dbReference type="EMBL" id="MNAD01000538">
    <property type="protein sequence ID" value="OJT12029.1"/>
    <property type="molecule type" value="Genomic_DNA"/>
</dbReference>
<evidence type="ECO:0000313" key="3">
    <source>
        <dbReference type="EMBL" id="OJT13940.1"/>
    </source>
</evidence>
<accession>A0A1M2VWP0</accession>
<organism evidence="1 4">
    <name type="scientific">Trametes pubescens</name>
    <name type="common">White-rot fungus</name>
    <dbReference type="NCBI Taxonomy" id="154538"/>
    <lineage>
        <taxon>Eukaryota</taxon>
        <taxon>Fungi</taxon>
        <taxon>Dikarya</taxon>
        <taxon>Basidiomycota</taxon>
        <taxon>Agaricomycotina</taxon>
        <taxon>Agaricomycetes</taxon>
        <taxon>Polyporales</taxon>
        <taxon>Polyporaceae</taxon>
        <taxon>Trametes</taxon>
    </lineage>
</organism>
<sequence length="88" mass="9834">MNELSIARKKLILRTVSADGTLPDMQHDSSATVPTTQTLIGRIVTGWQRTCAFGGVPQVEARGICDTEYMANSFWVNSRKRLTRLRIP</sequence>
<dbReference type="AlphaFoldDB" id="A0A1M2VWP0"/>
<evidence type="ECO:0000313" key="1">
    <source>
        <dbReference type="EMBL" id="OJT12029.1"/>
    </source>
</evidence>
<protein>
    <submittedName>
        <fullName evidence="1">Uncharacterized protein</fullName>
    </submittedName>
</protein>
<reference evidence="1 4" key="1">
    <citation type="submission" date="2016-10" db="EMBL/GenBank/DDBJ databases">
        <title>Genome sequence of the basidiomycete white-rot fungus Trametes pubescens.</title>
        <authorList>
            <person name="Makela M.R."/>
            <person name="Granchi Z."/>
            <person name="Peng M."/>
            <person name="De Vries R.P."/>
            <person name="Grigoriev I."/>
            <person name="Riley R."/>
            <person name="Hilden K."/>
        </authorList>
    </citation>
    <scope>NUCLEOTIDE SEQUENCE [LARGE SCALE GENOMIC DNA]</scope>
    <source>
        <strain evidence="1 4">FBCC735</strain>
    </source>
</reference>